<gene>
    <name evidence="1" type="ORF">QBC36DRAFT_33183</name>
</gene>
<proteinExistence type="predicted"/>
<protein>
    <recommendedName>
        <fullName evidence="3">C2H2-type domain-containing protein</fullName>
    </recommendedName>
</protein>
<reference evidence="1" key="1">
    <citation type="journal article" date="2023" name="Mol. Phylogenet. Evol.">
        <title>Genome-scale phylogeny and comparative genomics of the fungal order Sordariales.</title>
        <authorList>
            <person name="Hensen N."/>
            <person name="Bonometti L."/>
            <person name="Westerberg I."/>
            <person name="Brannstrom I.O."/>
            <person name="Guillou S."/>
            <person name="Cros-Aarteil S."/>
            <person name="Calhoun S."/>
            <person name="Haridas S."/>
            <person name="Kuo A."/>
            <person name="Mondo S."/>
            <person name="Pangilinan J."/>
            <person name="Riley R."/>
            <person name="LaButti K."/>
            <person name="Andreopoulos B."/>
            <person name="Lipzen A."/>
            <person name="Chen C."/>
            <person name="Yan M."/>
            <person name="Daum C."/>
            <person name="Ng V."/>
            <person name="Clum A."/>
            <person name="Steindorff A."/>
            <person name="Ohm R.A."/>
            <person name="Martin F."/>
            <person name="Silar P."/>
            <person name="Natvig D.O."/>
            <person name="Lalanne C."/>
            <person name="Gautier V."/>
            <person name="Ament-Velasquez S.L."/>
            <person name="Kruys A."/>
            <person name="Hutchinson M.I."/>
            <person name="Powell A.J."/>
            <person name="Barry K."/>
            <person name="Miller A.N."/>
            <person name="Grigoriev I.V."/>
            <person name="Debuchy R."/>
            <person name="Gladieux P."/>
            <person name="Hiltunen Thoren M."/>
            <person name="Johannesson H."/>
        </authorList>
    </citation>
    <scope>NUCLEOTIDE SEQUENCE</scope>
    <source>
        <strain evidence="1">CBS 892.96</strain>
    </source>
</reference>
<dbReference type="EMBL" id="MU866259">
    <property type="protein sequence ID" value="KAK4174878.1"/>
    <property type="molecule type" value="Genomic_DNA"/>
</dbReference>
<dbReference type="PANTHER" id="PTHR38166">
    <property type="entry name" value="C2H2-TYPE DOMAIN-CONTAINING PROTEIN-RELATED"/>
    <property type="match status" value="1"/>
</dbReference>
<accession>A0AAN7A5J5</accession>
<comment type="caution">
    <text evidence="1">The sequence shown here is derived from an EMBL/GenBank/DDBJ whole genome shotgun (WGS) entry which is preliminary data.</text>
</comment>
<keyword evidence="2" id="KW-1185">Reference proteome</keyword>
<sequence length="394" mass="44069">MSVSSIMLTAEPSSANGAKPRLACPFFRYNPCRHYACASYELKGFEAVKKHLERKHILKNHCSRCFKSFDNEETRNEHIMNDTCTLALGRDEITYSEWTTAKRCPRTSSCEVKWKWLWTTFFNLPVPPRELVYFQDAVAEAKRILIDLDTIQSVLKTRLPLNQQDMSSLADEICEALMRDNSGARPYRAYYNSEGSGDNNGPYVGLGASLGLQSTGTEAVETKPADPKVDNFALMQQQQALLQEEARPPTTRDPSAHSAMMSSTVATLPTDLSFSLSSALHRPAEPGVESPGPNILNIWRTAFVIPWGTADGALARLMEDPISWFRPDGPKWSDVYDHIDRDALRQFWKLGSTPAVEISIPIRPTHIQSFAAIESKLHDFEGTGESTTVLEYGT</sequence>
<dbReference type="PANTHER" id="PTHR38166:SF1">
    <property type="entry name" value="C2H2-TYPE DOMAIN-CONTAINING PROTEIN"/>
    <property type="match status" value="1"/>
</dbReference>
<evidence type="ECO:0000313" key="2">
    <source>
        <dbReference type="Proteomes" id="UP001302321"/>
    </source>
</evidence>
<evidence type="ECO:0008006" key="3">
    <source>
        <dbReference type="Google" id="ProtNLM"/>
    </source>
</evidence>
<dbReference type="Proteomes" id="UP001302321">
    <property type="component" value="Unassembled WGS sequence"/>
</dbReference>
<organism evidence="1 2">
    <name type="scientific">Triangularia setosa</name>
    <dbReference type="NCBI Taxonomy" id="2587417"/>
    <lineage>
        <taxon>Eukaryota</taxon>
        <taxon>Fungi</taxon>
        <taxon>Dikarya</taxon>
        <taxon>Ascomycota</taxon>
        <taxon>Pezizomycotina</taxon>
        <taxon>Sordariomycetes</taxon>
        <taxon>Sordariomycetidae</taxon>
        <taxon>Sordariales</taxon>
        <taxon>Podosporaceae</taxon>
        <taxon>Triangularia</taxon>
    </lineage>
</organism>
<reference evidence="1" key="2">
    <citation type="submission" date="2023-05" db="EMBL/GenBank/DDBJ databases">
        <authorList>
            <consortium name="Lawrence Berkeley National Laboratory"/>
            <person name="Steindorff A."/>
            <person name="Hensen N."/>
            <person name="Bonometti L."/>
            <person name="Westerberg I."/>
            <person name="Brannstrom I.O."/>
            <person name="Guillou S."/>
            <person name="Cros-Aarteil S."/>
            <person name="Calhoun S."/>
            <person name="Haridas S."/>
            <person name="Kuo A."/>
            <person name="Mondo S."/>
            <person name="Pangilinan J."/>
            <person name="Riley R."/>
            <person name="Labutti K."/>
            <person name="Andreopoulos B."/>
            <person name="Lipzen A."/>
            <person name="Chen C."/>
            <person name="Yanf M."/>
            <person name="Daum C."/>
            <person name="Ng V."/>
            <person name="Clum A."/>
            <person name="Ohm R."/>
            <person name="Martin F."/>
            <person name="Silar P."/>
            <person name="Natvig D."/>
            <person name="Lalanne C."/>
            <person name="Gautier V."/>
            <person name="Ament-Velasquez S.L."/>
            <person name="Kruys A."/>
            <person name="Hutchinson M.I."/>
            <person name="Powell A.J."/>
            <person name="Barry K."/>
            <person name="Miller A.N."/>
            <person name="Grigoriev I.V."/>
            <person name="Debuchy R."/>
            <person name="Gladieux P."/>
            <person name="Thoren M.H."/>
            <person name="Johannesson H."/>
        </authorList>
    </citation>
    <scope>NUCLEOTIDE SEQUENCE</scope>
    <source>
        <strain evidence="1">CBS 892.96</strain>
    </source>
</reference>
<dbReference type="AlphaFoldDB" id="A0AAN7A5J5"/>
<evidence type="ECO:0000313" key="1">
    <source>
        <dbReference type="EMBL" id="KAK4174878.1"/>
    </source>
</evidence>
<name>A0AAN7A5J5_9PEZI</name>